<dbReference type="RefSeq" id="WP_344547272.1">
    <property type="nucleotide sequence ID" value="NZ_BAAATD010000013.1"/>
</dbReference>
<comment type="caution">
    <text evidence="3">The sequence shown here is derived from an EMBL/GenBank/DDBJ whole genome shotgun (WGS) entry which is preliminary data.</text>
</comment>
<protein>
    <recommendedName>
        <fullName evidence="5">TolA protein</fullName>
    </recommendedName>
</protein>
<proteinExistence type="predicted"/>
<feature type="region of interest" description="Disordered" evidence="2">
    <location>
        <begin position="337"/>
        <end position="390"/>
    </location>
</feature>
<feature type="region of interest" description="Disordered" evidence="2">
    <location>
        <begin position="184"/>
        <end position="205"/>
    </location>
</feature>
<evidence type="ECO:0000256" key="1">
    <source>
        <dbReference type="SAM" id="Coils"/>
    </source>
</evidence>
<evidence type="ECO:0008006" key="5">
    <source>
        <dbReference type="Google" id="ProtNLM"/>
    </source>
</evidence>
<evidence type="ECO:0000313" key="4">
    <source>
        <dbReference type="Proteomes" id="UP001501509"/>
    </source>
</evidence>
<gene>
    <name evidence="3" type="ORF">GCM10010411_75290</name>
</gene>
<feature type="compositionally biased region" description="Basic and acidic residues" evidence="2">
    <location>
        <begin position="189"/>
        <end position="205"/>
    </location>
</feature>
<feature type="compositionally biased region" description="Low complexity" evidence="2">
    <location>
        <begin position="363"/>
        <end position="372"/>
    </location>
</feature>
<evidence type="ECO:0000256" key="2">
    <source>
        <dbReference type="SAM" id="MobiDB-lite"/>
    </source>
</evidence>
<keyword evidence="4" id="KW-1185">Reference proteome</keyword>
<sequence length="390" mass="41412">MTPDPTDAVAAPDRDAGPQGGWRCGLNELGERCDNPPPPVPVDERGRRKGGKPPKFCGKPHTDRAAQLRRRADRAITDGALRALEQLADRAAPGLRATATDLAALLEGLDEVRGGLAARVQAAETAEADARNDAREAKAAAQAAGDRERAALAAARDAELAKDKAERDARRAAADAERAITEAAATAADHAHARGIAESERDTAVTAREEARAAAAAATARATALADELQTVRADHDDKAARLEAAIIERAAAQQQLTEQTARLSDLAGRLQRTQAELDTVRAQAARDVQAAEEAAAHQVLQADTRRQSAEDRAERLQAELAELRTASTTEIRLLTAERDTAHRDRDTAQQAEAAQRERAVRAEAALATVQAKPSQATADDANPRHETGR</sequence>
<evidence type="ECO:0000313" key="3">
    <source>
        <dbReference type="EMBL" id="GAA2627155.1"/>
    </source>
</evidence>
<accession>A0ABN3QIV6</accession>
<keyword evidence="1" id="KW-0175">Coiled coil</keyword>
<name>A0ABN3QIV6_9ACTN</name>
<feature type="compositionally biased region" description="Basic and acidic residues" evidence="2">
    <location>
        <begin position="304"/>
        <end position="314"/>
    </location>
</feature>
<feature type="coiled-coil region" evidence="1">
    <location>
        <begin position="120"/>
        <end position="182"/>
    </location>
</feature>
<feature type="compositionally biased region" description="Basic and acidic residues" evidence="2">
    <location>
        <begin position="337"/>
        <end position="348"/>
    </location>
</feature>
<feature type="region of interest" description="Disordered" evidence="2">
    <location>
        <begin position="1"/>
        <end position="67"/>
    </location>
</feature>
<dbReference type="EMBL" id="BAAATD010000013">
    <property type="protein sequence ID" value="GAA2627155.1"/>
    <property type="molecule type" value="Genomic_DNA"/>
</dbReference>
<organism evidence="3 4">
    <name type="scientific">Actinomadura fulvescens</name>
    <dbReference type="NCBI Taxonomy" id="46160"/>
    <lineage>
        <taxon>Bacteria</taxon>
        <taxon>Bacillati</taxon>
        <taxon>Actinomycetota</taxon>
        <taxon>Actinomycetes</taxon>
        <taxon>Streptosporangiales</taxon>
        <taxon>Thermomonosporaceae</taxon>
        <taxon>Actinomadura</taxon>
    </lineage>
</organism>
<reference evidence="3 4" key="1">
    <citation type="journal article" date="2019" name="Int. J. Syst. Evol. Microbiol.">
        <title>The Global Catalogue of Microorganisms (GCM) 10K type strain sequencing project: providing services to taxonomists for standard genome sequencing and annotation.</title>
        <authorList>
            <consortium name="The Broad Institute Genomics Platform"/>
            <consortium name="The Broad Institute Genome Sequencing Center for Infectious Disease"/>
            <person name="Wu L."/>
            <person name="Ma J."/>
        </authorList>
    </citation>
    <scope>NUCLEOTIDE SEQUENCE [LARGE SCALE GENOMIC DNA]</scope>
    <source>
        <strain evidence="3 4">JCM 6833</strain>
    </source>
</reference>
<feature type="region of interest" description="Disordered" evidence="2">
    <location>
        <begin position="289"/>
        <end position="314"/>
    </location>
</feature>
<dbReference type="Proteomes" id="UP001501509">
    <property type="component" value="Unassembled WGS sequence"/>
</dbReference>